<feature type="non-terminal residue" evidence="5">
    <location>
        <position position="1"/>
    </location>
</feature>
<evidence type="ECO:0000313" key="6">
    <source>
        <dbReference type="Proteomes" id="UP001516400"/>
    </source>
</evidence>
<dbReference type="GO" id="GO:0015630">
    <property type="term" value="C:microtubule cytoskeleton"/>
    <property type="evidence" value="ECO:0007669"/>
    <property type="project" value="UniProtKB-ARBA"/>
</dbReference>
<evidence type="ECO:0000256" key="1">
    <source>
        <dbReference type="ARBA" id="ARBA00004245"/>
    </source>
</evidence>
<evidence type="ECO:0000313" key="5">
    <source>
        <dbReference type="EMBL" id="KAL3266115.1"/>
    </source>
</evidence>
<gene>
    <name evidence="5" type="ORF">HHI36_010301</name>
</gene>
<comment type="similarity">
    <text evidence="3">Belongs to the TRAFAC class myosin-kinesin ATPase superfamily. Kinesin family.</text>
</comment>
<dbReference type="Proteomes" id="UP001516400">
    <property type="component" value="Unassembled WGS sequence"/>
</dbReference>
<dbReference type="PANTHER" id="PTHR21608:SF7">
    <property type="entry name" value="KINESIN-LIKE PROTEIN CG14535"/>
    <property type="match status" value="1"/>
</dbReference>
<protein>
    <recommendedName>
        <fullName evidence="4">Kinesin motor domain-containing protein</fullName>
    </recommendedName>
</protein>
<comment type="subcellular location">
    <subcellularLocation>
        <location evidence="1">Cytoplasm</location>
        <location evidence="1">Cytoskeleton</location>
    </subcellularLocation>
</comment>
<organism evidence="5 6">
    <name type="scientific">Cryptolaemus montrouzieri</name>
    <dbReference type="NCBI Taxonomy" id="559131"/>
    <lineage>
        <taxon>Eukaryota</taxon>
        <taxon>Metazoa</taxon>
        <taxon>Ecdysozoa</taxon>
        <taxon>Arthropoda</taxon>
        <taxon>Hexapoda</taxon>
        <taxon>Insecta</taxon>
        <taxon>Pterygota</taxon>
        <taxon>Neoptera</taxon>
        <taxon>Endopterygota</taxon>
        <taxon>Coleoptera</taxon>
        <taxon>Polyphaga</taxon>
        <taxon>Cucujiformia</taxon>
        <taxon>Coccinelloidea</taxon>
        <taxon>Coccinellidae</taxon>
        <taxon>Scymninae</taxon>
        <taxon>Scymnini</taxon>
        <taxon>Cryptolaemus</taxon>
    </lineage>
</organism>
<feature type="domain" description="Kinesin motor" evidence="4">
    <location>
        <begin position="1"/>
        <end position="71"/>
    </location>
</feature>
<evidence type="ECO:0000256" key="3">
    <source>
        <dbReference type="PROSITE-ProRule" id="PRU00283"/>
    </source>
</evidence>
<dbReference type="PROSITE" id="PS50067">
    <property type="entry name" value="KINESIN_MOTOR_2"/>
    <property type="match status" value="1"/>
</dbReference>
<evidence type="ECO:0000259" key="4">
    <source>
        <dbReference type="PROSITE" id="PS50067"/>
    </source>
</evidence>
<dbReference type="AlphaFoldDB" id="A0ABD2MIF8"/>
<keyword evidence="2" id="KW-0206">Cytoskeleton</keyword>
<feature type="non-terminal residue" evidence="5">
    <location>
        <position position="71"/>
    </location>
</feature>
<keyword evidence="2" id="KW-0963">Cytoplasm</keyword>
<proteinExistence type="inferred from homology"/>
<evidence type="ECO:0000256" key="2">
    <source>
        <dbReference type="ARBA" id="ARBA00023212"/>
    </source>
</evidence>
<dbReference type="EMBL" id="JABFTP020000001">
    <property type="protein sequence ID" value="KAL3266115.1"/>
    <property type="molecule type" value="Genomic_DNA"/>
</dbReference>
<reference evidence="5 6" key="1">
    <citation type="journal article" date="2021" name="BMC Biol.">
        <title>Horizontally acquired antibacterial genes associated with adaptive radiation of ladybird beetles.</title>
        <authorList>
            <person name="Li H.S."/>
            <person name="Tang X.F."/>
            <person name="Huang Y.H."/>
            <person name="Xu Z.Y."/>
            <person name="Chen M.L."/>
            <person name="Du X.Y."/>
            <person name="Qiu B.Y."/>
            <person name="Chen P.T."/>
            <person name="Zhang W."/>
            <person name="Slipinski A."/>
            <person name="Escalona H.E."/>
            <person name="Waterhouse R.M."/>
            <person name="Zwick A."/>
            <person name="Pang H."/>
        </authorList>
    </citation>
    <scope>NUCLEOTIDE SEQUENCE [LARGE SCALE GENOMIC DNA]</scope>
    <source>
        <strain evidence="5">SYSU2018</strain>
    </source>
</reference>
<comment type="caution">
    <text evidence="5">The sequence shown here is derived from an EMBL/GenBank/DDBJ whole genome shotgun (WGS) entry which is preliminary data.</text>
</comment>
<comment type="caution">
    <text evidence="3">Lacks conserved residue(s) required for the propagation of feature annotation.</text>
</comment>
<name>A0ABD2MIF8_9CUCU</name>
<keyword evidence="6" id="KW-1185">Reference proteome</keyword>
<dbReference type="PANTHER" id="PTHR21608">
    <property type="entry name" value="KINESIN-LIKE PROTEIN CG14535"/>
    <property type="match status" value="1"/>
</dbReference>
<dbReference type="InterPro" id="IPR027640">
    <property type="entry name" value="Kinesin-like_fam"/>
</dbReference>
<accession>A0ABD2MIF8</accession>
<dbReference type="InterPro" id="IPR001752">
    <property type="entry name" value="Kinesin_motor_dom"/>
</dbReference>
<sequence length="71" mass="7753">SEQSPGVYLRDGPLFGNQPPHCELRVPSAEKAAHYLDAALEGRAPTKEDSRDSHLLYTLHVYQYSVAGKGG</sequence>